<evidence type="ECO:0000313" key="4">
    <source>
        <dbReference type="EMBL" id="KAA8783854.1"/>
    </source>
</evidence>
<feature type="compositionally biased region" description="Low complexity" evidence="1">
    <location>
        <begin position="189"/>
        <end position="202"/>
    </location>
</feature>
<protein>
    <recommendedName>
        <fullName evidence="3">SLH domain-containing protein</fullName>
    </recommendedName>
</protein>
<dbReference type="InterPro" id="IPR001119">
    <property type="entry name" value="SLH_dom"/>
</dbReference>
<evidence type="ECO:0000259" key="3">
    <source>
        <dbReference type="PROSITE" id="PS51272"/>
    </source>
</evidence>
<feature type="region of interest" description="Disordered" evidence="1">
    <location>
        <begin position="189"/>
        <end position="222"/>
    </location>
</feature>
<feature type="domain" description="SLH" evidence="3">
    <location>
        <begin position="586"/>
        <end position="644"/>
    </location>
</feature>
<comment type="caution">
    <text evidence="4">The sequence shown here is derived from an EMBL/GenBank/DDBJ whole genome shotgun (WGS) entry which is preliminary data.</text>
</comment>
<evidence type="ECO:0000256" key="1">
    <source>
        <dbReference type="SAM" id="MobiDB-lite"/>
    </source>
</evidence>
<accession>A0A5M9WQF8</accession>
<dbReference type="PANTHER" id="PTHR43308">
    <property type="entry name" value="OUTER MEMBRANE PROTEIN ALPHA-RELATED"/>
    <property type="match status" value="1"/>
</dbReference>
<evidence type="ECO:0000256" key="2">
    <source>
        <dbReference type="SAM" id="SignalP"/>
    </source>
</evidence>
<dbReference type="GO" id="GO:0000272">
    <property type="term" value="P:polysaccharide catabolic process"/>
    <property type="evidence" value="ECO:0007669"/>
    <property type="project" value="InterPro"/>
</dbReference>
<name>A0A5M9WQF8_PAEAM</name>
<dbReference type="EMBL" id="RIAS01000003">
    <property type="protein sequence ID" value="KAA8783854.1"/>
    <property type="molecule type" value="Genomic_DNA"/>
</dbReference>
<feature type="domain" description="SLH" evidence="3">
    <location>
        <begin position="516"/>
        <end position="579"/>
    </location>
</feature>
<dbReference type="InterPro" id="IPR051465">
    <property type="entry name" value="Cell_Envelope_Struct_Comp"/>
</dbReference>
<dbReference type="AlphaFoldDB" id="A0A5M9WQF8"/>
<dbReference type="Pfam" id="PF00963">
    <property type="entry name" value="Cohesin"/>
    <property type="match status" value="1"/>
</dbReference>
<dbReference type="OrthoDB" id="663332at2"/>
<feature type="chain" id="PRO_5024427375" description="SLH domain-containing protein" evidence="2">
    <location>
        <begin position="36"/>
        <end position="644"/>
    </location>
</feature>
<dbReference type="CDD" id="cd08548">
    <property type="entry name" value="Type_I_cohesin_like"/>
    <property type="match status" value="1"/>
</dbReference>
<feature type="domain" description="SLH" evidence="3">
    <location>
        <begin position="454"/>
        <end position="514"/>
    </location>
</feature>
<dbReference type="InterPro" id="IPR002102">
    <property type="entry name" value="Cohesin_dom"/>
</dbReference>
<dbReference type="PROSITE" id="PS51272">
    <property type="entry name" value="SLH"/>
    <property type="match status" value="3"/>
</dbReference>
<gene>
    <name evidence="4" type="ORF">EC604_08335</name>
</gene>
<dbReference type="SUPFAM" id="SSF49384">
    <property type="entry name" value="Carbohydrate-binding domain"/>
    <property type="match status" value="1"/>
</dbReference>
<sequence>MIQLKKKRPKLRKTMSGLIMLTLFSSLVLPGSAGATPPQSSQVELANVSVQAGQTVHVPVVMKATELPIKAYNMQVDYDTTSLEIVRITPRTINAITSSPELNTPSDFQYVINNEEGWVRIIWMDLSEVEHWIDTGDQMFDIEFKAKSTATPGQKQLIVNQDDSEHFHFENVDYGTDAQLSGGTITITAASSGGNSSSPSTGSSGGGGAAPSAAPSVPTTSSAPVATKGVDIYVNGQKQEQSATASTSTIDNKVTTTIQVDNNKVINQVGNGLRTLLLPVTGTGTNSVVGELNGRLVKTMEGNNAQVVIQTDTGTYTLPASQIKIDQVVKKLGASAPLEDVKFQIAITPSNDTKKAAIAAAASKMDNTTVIAAPVDFEVKAVYQGQQVDVNRFNSYVERTITLPKDTDGSKITTGVVLQADGTMLHVPTKVIKGTTNDSAVINSLTNSTYALIYHPATFTDISNHWSRTDVEDLASRLVVEGAGDNTFAPDRSITRAEFTAVLLRGLGLHSPESAVTRTFTDVKSDSWYENEVQTAISYGLISGYTDNSFRPNDEISRAEAMTIVARAMKLVDLAKADASETANLLGGYIDGSKVQAWAVEPVASAIKQGLVQGADGKLMADADISRAQTAAIVKRLLAKAGLI</sequence>
<dbReference type="Gene3D" id="2.60.40.680">
    <property type="match status" value="1"/>
</dbReference>
<feature type="signal peptide" evidence="2">
    <location>
        <begin position="1"/>
        <end position="35"/>
    </location>
</feature>
<proteinExistence type="predicted"/>
<dbReference type="Proteomes" id="UP000323664">
    <property type="component" value="Unassembled WGS sequence"/>
</dbReference>
<evidence type="ECO:0000313" key="5">
    <source>
        <dbReference type="Proteomes" id="UP000323664"/>
    </source>
</evidence>
<dbReference type="Pfam" id="PF00395">
    <property type="entry name" value="SLH"/>
    <property type="match status" value="3"/>
</dbReference>
<reference evidence="4 5" key="1">
    <citation type="journal article" date="2019" name="J. Ind. Microbiol. Biotechnol.">
        <title>Paenibacillus amylolyticus 27C64 has a diverse set of carbohydrate-active enzymes and complete pectin deconstruction system.</title>
        <authorList>
            <person name="Keggi C."/>
            <person name="Doran-Peterson J."/>
        </authorList>
    </citation>
    <scope>NUCLEOTIDE SEQUENCE [LARGE SCALE GENOMIC DNA]</scope>
    <source>
        <strain evidence="4 5">27C64</strain>
    </source>
</reference>
<organism evidence="4 5">
    <name type="scientific">Paenibacillus amylolyticus</name>
    <dbReference type="NCBI Taxonomy" id="1451"/>
    <lineage>
        <taxon>Bacteria</taxon>
        <taxon>Bacillati</taxon>
        <taxon>Bacillota</taxon>
        <taxon>Bacilli</taxon>
        <taxon>Bacillales</taxon>
        <taxon>Paenibacillaceae</taxon>
        <taxon>Paenibacillus</taxon>
    </lineage>
</organism>
<dbReference type="PANTHER" id="PTHR43308:SF5">
    <property type="entry name" value="S-LAYER PROTEIN _ PEPTIDOGLYCAN ENDO-BETA-N-ACETYLGLUCOSAMINIDASE"/>
    <property type="match status" value="1"/>
</dbReference>
<dbReference type="GO" id="GO:0030246">
    <property type="term" value="F:carbohydrate binding"/>
    <property type="evidence" value="ECO:0007669"/>
    <property type="project" value="InterPro"/>
</dbReference>
<feature type="compositionally biased region" description="Low complexity" evidence="1">
    <location>
        <begin position="210"/>
        <end position="222"/>
    </location>
</feature>
<keyword evidence="2" id="KW-0732">Signal</keyword>
<dbReference type="RefSeq" id="WP_123063711.1">
    <property type="nucleotide sequence ID" value="NZ_RIAS01000003.1"/>
</dbReference>
<dbReference type="InterPro" id="IPR008965">
    <property type="entry name" value="CBM2/CBM3_carb-bd_dom_sf"/>
</dbReference>